<dbReference type="EMBL" id="AMCV02000004">
    <property type="protein sequence ID" value="TDZ24607.1"/>
    <property type="molecule type" value="Genomic_DNA"/>
</dbReference>
<sequence>MIPVGRYHHSIGTCFTSLPKKTERSPAQPSGGKQHEGREKITDCDNPTKTLFARDPRPESSTDDGSGFSLSSISPLSSFGSSLYNTPFPLFLPVIRTINTHPRASYALRA</sequence>
<keyword evidence="3" id="KW-1185">Reference proteome</keyword>
<reference evidence="3" key="1">
    <citation type="journal article" date="2013" name="New Phytol.">
        <title>Comparative genomic and transcriptomic analyses reveal the hemibiotrophic stage shift of Colletotrichum fungi.</title>
        <authorList>
            <person name="Gan P."/>
            <person name="Ikeda K."/>
            <person name="Irieda H."/>
            <person name="Narusaka M."/>
            <person name="O'Connell R.J."/>
            <person name="Narusaka Y."/>
            <person name="Takano Y."/>
            <person name="Kubo Y."/>
            <person name="Shirasu K."/>
        </authorList>
    </citation>
    <scope>NUCLEOTIDE SEQUENCE [LARGE SCALE GENOMIC DNA]</scope>
    <source>
        <strain evidence="3">104-T / ATCC 96160 / CBS 514.97 / LARS 414 / MAFF 240422</strain>
    </source>
</reference>
<organism evidence="2 3">
    <name type="scientific">Colletotrichum orbiculare (strain 104-T / ATCC 96160 / CBS 514.97 / LARS 414 / MAFF 240422)</name>
    <name type="common">Cucumber anthracnose fungus</name>
    <name type="synonym">Colletotrichum lagenarium</name>
    <dbReference type="NCBI Taxonomy" id="1213857"/>
    <lineage>
        <taxon>Eukaryota</taxon>
        <taxon>Fungi</taxon>
        <taxon>Dikarya</taxon>
        <taxon>Ascomycota</taxon>
        <taxon>Pezizomycotina</taxon>
        <taxon>Sordariomycetes</taxon>
        <taxon>Hypocreomycetidae</taxon>
        <taxon>Glomerellales</taxon>
        <taxon>Glomerellaceae</taxon>
        <taxon>Colletotrichum</taxon>
        <taxon>Colletotrichum orbiculare species complex</taxon>
    </lineage>
</organism>
<protein>
    <submittedName>
        <fullName evidence="2">Uncharacterized protein</fullName>
    </submittedName>
</protein>
<feature type="compositionally biased region" description="Basic and acidic residues" evidence="1">
    <location>
        <begin position="33"/>
        <end position="43"/>
    </location>
</feature>
<proteinExistence type="predicted"/>
<accession>A0A484G4U8</accession>
<gene>
    <name evidence="2" type="ORF">Cob_v002534</name>
</gene>
<evidence type="ECO:0000313" key="3">
    <source>
        <dbReference type="Proteomes" id="UP000014480"/>
    </source>
</evidence>
<evidence type="ECO:0000313" key="2">
    <source>
        <dbReference type="EMBL" id="TDZ24607.1"/>
    </source>
</evidence>
<name>A0A484G4U8_COLOR</name>
<feature type="region of interest" description="Disordered" evidence="1">
    <location>
        <begin position="15"/>
        <end position="68"/>
    </location>
</feature>
<dbReference type="AlphaFoldDB" id="A0A484G4U8"/>
<reference evidence="3" key="2">
    <citation type="journal article" date="2019" name="Mol. Plant Microbe Interact.">
        <title>Genome sequence resources for four phytopathogenic fungi from the Colletotrichum orbiculare species complex.</title>
        <authorList>
            <person name="Gan P."/>
            <person name="Tsushima A."/>
            <person name="Narusaka M."/>
            <person name="Narusaka Y."/>
            <person name="Takano Y."/>
            <person name="Kubo Y."/>
            <person name="Shirasu K."/>
        </authorList>
    </citation>
    <scope>GENOME REANNOTATION</scope>
    <source>
        <strain evidence="3">104-T / ATCC 96160 / CBS 514.97 / LARS 414 / MAFF 240422</strain>
    </source>
</reference>
<comment type="caution">
    <text evidence="2">The sequence shown here is derived from an EMBL/GenBank/DDBJ whole genome shotgun (WGS) entry which is preliminary data.</text>
</comment>
<dbReference type="Proteomes" id="UP000014480">
    <property type="component" value="Unassembled WGS sequence"/>
</dbReference>
<evidence type="ECO:0000256" key="1">
    <source>
        <dbReference type="SAM" id="MobiDB-lite"/>
    </source>
</evidence>